<dbReference type="InterPro" id="IPR008969">
    <property type="entry name" value="CarboxyPept-like_regulatory"/>
</dbReference>
<name>A0ABP7WKZ8_9SPHI</name>
<organism evidence="2 3">
    <name type="scientific">Mucilaginibacter panaciglaebae</name>
    <dbReference type="NCBI Taxonomy" id="502331"/>
    <lineage>
        <taxon>Bacteria</taxon>
        <taxon>Pseudomonadati</taxon>
        <taxon>Bacteroidota</taxon>
        <taxon>Sphingobacteriia</taxon>
        <taxon>Sphingobacteriales</taxon>
        <taxon>Sphingobacteriaceae</taxon>
        <taxon>Mucilaginibacter</taxon>
    </lineage>
</organism>
<reference evidence="3" key="1">
    <citation type="journal article" date="2019" name="Int. J. Syst. Evol. Microbiol.">
        <title>The Global Catalogue of Microorganisms (GCM) 10K type strain sequencing project: providing services to taxonomists for standard genome sequencing and annotation.</title>
        <authorList>
            <consortium name="The Broad Institute Genomics Platform"/>
            <consortium name="The Broad Institute Genome Sequencing Center for Infectious Disease"/>
            <person name="Wu L."/>
            <person name="Ma J."/>
        </authorList>
    </citation>
    <scope>NUCLEOTIDE SEQUENCE [LARGE SCALE GENOMIC DNA]</scope>
    <source>
        <strain evidence="3">JCM 17085</strain>
    </source>
</reference>
<evidence type="ECO:0000313" key="2">
    <source>
        <dbReference type="EMBL" id="GAA4090491.1"/>
    </source>
</evidence>
<dbReference type="Proteomes" id="UP001500841">
    <property type="component" value="Unassembled WGS sequence"/>
</dbReference>
<protein>
    <submittedName>
        <fullName evidence="2">DUF5686 and carboxypeptidase-like regulatory domain-containing protein</fullName>
    </submittedName>
</protein>
<evidence type="ECO:0000256" key="1">
    <source>
        <dbReference type="SAM" id="SignalP"/>
    </source>
</evidence>
<dbReference type="SUPFAM" id="SSF49464">
    <property type="entry name" value="Carboxypeptidase regulatory domain-like"/>
    <property type="match status" value="1"/>
</dbReference>
<gene>
    <name evidence="2" type="ORF">GCM10022392_10040</name>
</gene>
<sequence length="854" mass="98367">MYMDFKSLLRKLSFTAFLLFYTSALFAQLTRVTGVVTDGGSKKNETMPYVSVGFAGTTIGAPTNSAGRYSITTDKPVKQIKASFVGYKDAFINIKPGISQVVNIRLMPVETELTEVKVKAAKKQKYRNKGNPAVELIRQVIAHRDLNRPEAYNYVEYKEYDKMMFSIANLSDKIANKKFLQKYKFVLENRDSTTVPGKSLLPLYLDEKLSQYYYRKNPEKERTVILGTRTVDYGGSIDKEGITELFKYMYAKVDIYDNSINLMTNNFLSPIANGGPTFYKYFITDTVTTDNGQKLVELSFTPRNLQDMLFEGKIYITLDSNYAVQRAKLGINKNINLNFVKSMGITLEFEQNPDGRYHLSKSTNLADFGVNKNKNGGLFGIRTLVYKNYAVNKPRPDTAYKKGVEDAVVSNEVSHRSELFWQQNRLDTLTTAEAKVYKNIDSLSHMKSFQRTLDIATFLLAGYKSFNWFEVGPSNAFYSFNPIEGLKLRLGGRTTPELSKRYYFETYAAYGFKDEKWKGFLSATYSLNDKSIYKFPQNYIRASFNRDTKIPGAQLRFVQQDNFLLSFKRGENDKYLYNDLYKFDYVHEYENHFSYTLSLNKLTQSPAGSLYFTNNAGRINNLTTAEASLNLRYAPNEQFYQGKIYRVPIPSKYPVISFDYTKGFKDIVGGSYNYQTVHARIDRRTYLSQLGYADAFIEGGKIFGQVPYPLLNIFHANQTYAYDLYSYNLMNFLEFVSDRYVAVNIDQHFMGFFFNKIPLFKKLKWREVASFKAIYGQLSNDNNPNLHPDLYQFPVRSDGTPITYSLGKTPYIEGSIGVENIFKFIRIDLVKRFNYLDHPDVSQFGVRARVKLDF</sequence>
<dbReference type="Pfam" id="PF18939">
    <property type="entry name" value="DUF5686"/>
    <property type="match status" value="1"/>
</dbReference>
<proteinExistence type="predicted"/>
<dbReference type="Pfam" id="PF13715">
    <property type="entry name" value="CarbopepD_reg_2"/>
    <property type="match status" value="1"/>
</dbReference>
<keyword evidence="3" id="KW-1185">Reference proteome</keyword>
<accession>A0ABP7WKZ8</accession>
<comment type="caution">
    <text evidence="2">The sequence shown here is derived from an EMBL/GenBank/DDBJ whole genome shotgun (WGS) entry which is preliminary data.</text>
</comment>
<feature type="signal peptide" evidence="1">
    <location>
        <begin position="1"/>
        <end position="27"/>
    </location>
</feature>
<keyword evidence="1" id="KW-0732">Signal</keyword>
<dbReference type="EMBL" id="BAABCV010000003">
    <property type="protein sequence ID" value="GAA4090491.1"/>
    <property type="molecule type" value="Genomic_DNA"/>
</dbReference>
<dbReference type="InterPro" id="IPR043741">
    <property type="entry name" value="DUF5686"/>
</dbReference>
<evidence type="ECO:0000313" key="3">
    <source>
        <dbReference type="Proteomes" id="UP001500841"/>
    </source>
</evidence>
<feature type="chain" id="PRO_5046617008" evidence="1">
    <location>
        <begin position="28"/>
        <end position="854"/>
    </location>
</feature>